<feature type="compositionally biased region" description="Polar residues" evidence="3">
    <location>
        <begin position="512"/>
        <end position="541"/>
    </location>
</feature>
<evidence type="ECO:0000259" key="4">
    <source>
        <dbReference type="Pfam" id="PF04564"/>
    </source>
</evidence>
<dbReference type="InterPro" id="IPR013083">
    <property type="entry name" value="Znf_RING/FYVE/PHD"/>
</dbReference>
<dbReference type="EMBL" id="CAJHUC010002558">
    <property type="protein sequence ID" value="CAD7703988.1"/>
    <property type="molecule type" value="Genomic_DNA"/>
</dbReference>
<evidence type="ECO:0000313" key="6">
    <source>
        <dbReference type="Proteomes" id="UP000708148"/>
    </source>
</evidence>
<sequence>MGGSDGGGEGDGGCAEGKLAEMFETGNAEIETRRCDDWFKQLDARNLTDQEQEIIDKRVALQRKMLAEYEKRERARKVHELRQVCPEISDDEAEAALRKCGGREDEAALLLTSDPTFKASLKSRVPNKEPPSSKPAGRAQSAAPTNPPRRAPKREAANLEGGVFVGRFQSRLGPIQLAKVQRTRGKRGLQDATGKQDATEEVDEQPTEDTGNLGSNEGGEAPPEEATETGEEKVDDADAGDNQQEGQSVGDVQPAVKAEVTMNEDVAAWGQKRMRTGGAQADGKGLLTVEEKRRGVDVEMESAKEETAPNWGKKRLRSRMDGRQGSPTAVNGTLEEKMASHDSDCGAVWGGDSMKEEKGRAGVAGQVDSEGSQPIVAKAPKKRGKRGTPLKGTPLKGVQKRRGSSAKKSVGTPSSVKKLQKRRRSSGGAAAVGVGSPGSSKQRCTTGDNPVSGGNLGKKNVKASAKKKRKTAAEQDVRTSLFSSDEDFDVGEQSARSARRRSKKSASAAKSPTNALKSASPRSPNPSSVGKQGSQTRSGSAALSPKKNVCASPQASNGHQEKAAASPGASDKGACSGRVIGETSQQENQSPNTDDKKLANKPSAGGAGHAGRAISRTGHTCRGRVKQKGHKCAELVEVGTLRVDKHWHNSGYIFPEGFKSRLTFRSSVDLNALCVHECDIIAKGGKFFPLPTFRVTALDRPNDPLIAKSCTGCWTLVLKRINGEIDRRRKAGEDLPPPPKTAIAGPEYFGLIQPDIVQHIEALDPQHRCTAYWEGKVDRQAAAAGLSVPGVQQGPQRSRRATRGGGSSRKRRNGWSEDDDSEADADVEEEGDYKGNRWSTLCRGERYRNRCVQKGEDGLHEDEDNPIPDLIDPITLEPVRTPAISPYGHVMGMATWKAVLAEQKRCPFTKKPLSWEQCTVLTRGNIDRHRDRVVHL</sequence>
<dbReference type="InterPro" id="IPR003613">
    <property type="entry name" value="Ubox_domain"/>
</dbReference>
<protein>
    <recommendedName>
        <fullName evidence="4">U-box domain-containing protein</fullName>
    </recommendedName>
</protein>
<feature type="compositionally biased region" description="Polar residues" evidence="3">
    <location>
        <begin position="582"/>
        <end position="592"/>
    </location>
</feature>
<keyword evidence="6" id="KW-1185">Reference proteome</keyword>
<dbReference type="Pfam" id="PF05965">
    <property type="entry name" value="FYRC"/>
    <property type="match status" value="1"/>
</dbReference>
<accession>A0A8S1JCX9</accession>
<keyword evidence="2" id="KW-0539">Nucleus</keyword>
<feature type="region of interest" description="Disordered" evidence="3">
    <location>
        <begin position="786"/>
        <end position="835"/>
    </location>
</feature>
<feature type="compositionally biased region" description="Low complexity" evidence="3">
    <location>
        <begin position="426"/>
        <end position="440"/>
    </location>
</feature>
<evidence type="ECO:0000256" key="2">
    <source>
        <dbReference type="ARBA" id="ARBA00023242"/>
    </source>
</evidence>
<feature type="region of interest" description="Disordered" evidence="3">
    <location>
        <begin position="111"/>
        <end position="259"/>
    </location>
</feature>
<dbReference type="InterPro" id="IPR003889">
    <property type="entry name" value="FYrich_C"/>
</dbReference>
<organism evidence="5 6">
    <name type="scientific">Ostreobium quekettii</name>
    <dbReference type="NCBI Taxonomy" id="121088"/>
    <lineage>
        <taxon>Eukaryota</taxon>
        <taxon>Viridiplantae</taxon>
        <taxon>Chlorophyta</taxon>
        <taxon>core chlorophytes</taxon>
        <taxon>Ulvophyceae</taxon>
        <taxon>TCBD clade</taxon>
        <taxon>Bryopsidales</taxon>
        <taxon>Ostreobineae</taxon>
        <taxon>Ostreobiaceae</taxon>
        <taxon>Ostreobium</taxon>
    </lineage>
</organism>
<dbReference type="GO" id="GO:0005634">
    <property type="term" value="C:nucleus"/>
    <property type="evidence" value="ECO:0007669"/>
    <property type="project" value="UniProtKB-SubCell"/>
</dbReference>
<feature type="compositionally biased region" description="Acidic residues" evidence="3">
    <location>
        <begin position="222"/>
        <end position="239"/>
    </location>
</feature>
<reference evidence="5" key="1">
    <citation type="submission" date="2020-12" db="EMBL/GenBank/DDBJ databases">
        <authorList>
            <person name="Iha C."/>
        </authorList>
    </citation>
    <scope>NUCLEOTIDE SEQUENCE</scope>
</reference>
<dbReference type="AlphaFoldDB" id="A0A8S1JCX9"/>
<dbReference type="Proteomes" id="UP000708148">
    <property type="component" value="Unassembled WGS sequence"/>
</dbReference>
<dbReference type="Pfam" id="PF04564">
    <property type="entry name" value="U-box"/>
    <property type="match status" value="1"/>
</dbReference>
<dbReference type="GO" id="GO:0140993">
    <property type="term" value="F:histone modifying activity"/>
    <property type="evidence" value="ECO:0007669"/>
    <property type="project" value="UniProtKB-ARBA"/>
</dbReference>
<gene>
    <name evidence="5" type="ORF">OSTQU699_LOCUS9345</name>
</gene>
<feature type="region of interest" description="Disordered" evidence="3">
    <location>
        <begin position="297"/>
        <end position="622"/>
    </location>
</feature>
<dbReference type="Pfam" id="PF05964">
    <property type="entry name" value="FYRN"/>
    <property type="match status" value="1"/>
</dbReference>
<feature type="domain" description="U-box" evidence="4">
    <location>
        <begin position="868"/>
        <end position="918"/>
    </location>
</feature>
<evidence type="ECO:0000256" key="3">
    <source>
        <dbReference type="SAM" id="MobiDB-lite"/>
    </source>
</evidence>
<feature type="compositionally biased region" description="Basic and acidic residues" evidence="3">
    <location>
        <begin position="334"/>
        <end position="344"/>
    </location>
</feature>
<comment type="subcellular location">
    <subcellularLocation>
        <location evidence="1">Nucleus</location>
    </subcellularLocation>
</comment>
<dbReference type="PROSITE" id="PS51542">
    <property type="entry name" value="FYRN"/>
    <property type="match status" value="1"/>
</dbReference>
<feature type="compositionally biased region" description="Basic residues" evidence="3">
    <location>
        <begin position="379"/>
        <end position="388"/>
    </location>
</feature>
<dbReference type="GO" id="GO:0016567">
    <property type="term" value="P:protein ubiquitination"/>
    <property type="evidence" value="ECO:0007669"/>
    <property type="project" value="InterPro"/>
</dbReference>
<name>A0A8S1JCX9_9CHLO</name>
<dbReference type="InterPro" id="IPR003888">
    <property type="entry name" value="FYrich_N"/>
</dbReference>
<proteinExistence type="predicted"/>
<evidence type="ECO:0000313" key="5">
    <source>
        <dbReference type="EMBL" id="CAD7703988.1"/>
    </source>
</evidence>
<evidence type="ECO:0000256" key="1">
    <source>
        <dbReference type="ARBA" id="ARBA00004123"/>
    </source>
</evidence>
<feature type="compositionally biased region" description="Acidic residues" evidence="3">
    <location>
        <begin position="816"/>
        <end position="831"/>
    </location>
</feature>
<feature type="compositionally biased region" description="Basic residues" evidence="3">
    <location>
        <begin position="797"/>
        <end position="813"/>
    </location>
</feature>
<dbReference type="Gene3D" id="3.30.160.360">
    <property type="match status" value="1"/>
</dbReference>
<dbReference type="SMART" id="SM00541">
    <property type="entry name" value="FYRN"/>
    <property type="match status" value="1"/>
</dbReference>
<dbReference type="Gene3D" id="3.30.40.10">
    <property type="entry name" value="Zinc/RING finger domain, C3HC4 (zinc finger)"/>
    <property type="match status" value="1"/>
</dbReference>
<feature type="compositionally biased region" description="Basic and acidic residues" evidence="3">
    <location>
        <begin position="297"/>
        <end position="307"/>
    </location>
</feature>
<dbReference type="SUPFAM" id="SSF57850">
    <property type="entry name" value="RING/U-box"/>
    <property type="match status" value="1"/>
</dbReference>
<comment type="caution">
    <text evidence="5">The sequence shown here is derived from an EMBL/GenBank/DDBJ whole genome shotgun (WGS) entry which is preliminary data.</text>
</comment>
<dbReference type="SMART" id="SM00542">
    <property type="entry name" value="FYRC"/>
    <property type="match status" value="1"/>
</dbReference>
<feature type="compositionally biased region" description="Basic residues" evidence="3">
    <location>
        <begin position="459"/>
        <end position="470"/>
    </location>
</feature>
<dbReference type="GO" id="GO:0004842">
    <property type="term" value="F:ubiquitin-protein transferase activity"/>
    <property type="evidence" value="ECO:0007669"/>
    <property type="project" value="InterPro"/>
</dbReference>
<dbReference type="OrthoDB" id="1678912at2759"/>
<dbReference type="PROSITE" id="PS51543">
    <property type="entry name" value="FYRC"/>
    <property type="match status" value="1"/>
</dbReference>